<comment type="caution">
    <text evidence="1">The sequence shown here is derived from an EMBL/GenBank/DDBJ whole genome shotgun (WGS) entry which is preliminary data.</text>
</comment>
<accession>A0AAW6U3Z0</accession>
<reference evidence="1" key="1">
    <citation type="submission" date="2023-05" db="EMBL/GenBank/DDBJ databases">
        <title>Mariniplasma microaerophilum sp. nov., a novel anaerobic mollicute isolated from terrestrial mud volcano, Taman Peninsula, Russia.</title>
        <authorList>
            <person name="Khomyakova M.A."/>
            <person name="Merkel A.Y."/>
            <person name="Slobodkin A.I."/>
        </authorList>
    </citation>
    <scope>NUCLEOTIDE SEQUENCE</scope>
    <source>
        <strain evidence="1">M4Ah</strain>
    </source>
</reference>
<gene>
    <name evidence="1" type="ORF">QJ521_03855</name>
</gene>
<dbReference type="AlphaFoldDB" id="A0AAW6U3Z0"/>
<sequence length="177" mass="21348">MISDSWSKEKRQQFDIEYSKLFGGQVRAMKSLYKNKKDLIFLEDLLNNISNNIYQTLMQNQLEMAEAFLERMFLSSLDYEVVVMNSHIEDEFSIYVYFYNDFHTIEYDEIRIKNVEDVKMLIELIMYVGNVYHNLARYDEEIDINLPEYQFHSGFKADVSINMERSEEIEEPKRFYS</sequence>
<evidence type="ECO:0000313" key="1">
    <source>
        <dbReference type="EMBL" id="MDI6452693.1"/>
    </source>
</evidence>
<protein>
    <submittedName>
        <fullName evidence="1">Uncharacterized protein</fullName>
    </submittedName>
</protein>
<dbReference type="EMBL" id="JASCXW010000008">
    <property type="protein sequence ID" value="MDI6452693.1"/>
    <property type="molecule type" value="Genomic_DNA"/>
</dbReference>
<evidence type="ECO:0000313" key="2">
    <source>
        <dbReference type="Proteomes" id="UP001431532"/>
    </source>
</evidence>
<name>A0AAW6U3Z0_9MOLU</name>
<keyword evidence="2" id="KW-1185">Reference proteome</keyword>
<proteinExistence type="predicted"/>
<organism evidence="1 2">
    <name type="scientific">Peloplasma aerotolerans</name>
    <dbReference type="NCBI Taxonomy" id="3044389"/>
    <lineage>
        <taxon>Bacteria</taxon>
        <taxon>Bacillati</taxon>
        <taxon>Mycoplasmatota</taxon>
        <taxon>Mollicutes</taxon>
        <taxon>Acholeplasmatales</taxon>
        <taxon>Acholeplasmataceae</taxon>
        <taxon>Peloplasma</taxon>
    </lineage>
</organism>
<dbReference type="RefSeq" id="WP_282839111.1">
    <property type="nucleotide sequence ID" value="NZ_JASCXW010000008.1"/>
</dbReference>
<dbReference type="Proteomes" id="UP001431532">
    <property type="component" value="Unassembled WGS sequence"/>
</dbReference>